<feature type="binding site" evidence="16">
    <location>
        <begin position="24"/>
        <end position="31"/>
    </location>
    <ligand>
        <name>ATP</name>
        <dbReference type="ChEBI" id="CHEBI:30616"/>
    </ligand>
</feature>
<evidence type="ECO:0000256" key="6">
    <source>
        <dbReference type="ARBA" id="ARBA00022806"/>
    </source>
</evidence>
<dbReference type="PROSITE" id="PS51217">
    <property type="entry name" value="UVRD_HELICASE_CTER"/>
    <property type="match status" value="1"/>
</dbReference>
<dbReference type="SUPFAM" id="SSF52980">
    <property type="entry name" value="Restriction endonuclease-like"/>
    <property type="match status" value="1"/>
</dbReference>
<dbReference type="GO" id="GO:0009338">
    <property type="term" value="C:exodeoxyribonuclease V complex"/>
    <property type="evidence" value="ECO:0007669"/>
    <property type="project" value="TreeGrafter"/>
</dbReference>
<keyword evidence="12" id="KW-0413">Isomerase</keyword>
<dbReference type="InterPro" id="IPR011335">
    <property type="entry name" value="Restrct_endonuc-II-like"/>
</dbReference>
<keyword evidence="10" id="KW-0238">DNA-binding</keyword>
<dbReference type="SUPFAM" id="SSF52540">
    <property type="entry name" value="P-loop containing nucleoside triphosphate hydrolases"/>
    <property type="match status" value="1"/>
</dbReference>
<dbReference type="PANTHER" id="PTHR11070">
    <property type="entry name" value="UVRD / RECB / PCRA DNA HELICASE FAMILY MEMBER"/>
    <property type="match status" value="1"/>
</dbReference>
<dbReference type="GO" id="GO:0000725">
    <property type="term" value="P:recombinational repair"/>
    <property type="evidence" value="ECO:0007669"/>
    <property type="project" value="TreeGrafter"/>
</dbReference>
<comment type="caution">
    <text evidence="20">The sequence shown here is derived from an EMBL/GenBank/DDBJ whole genome shotgun (WGS) entry which is preliminary data.</text>
</comment>
<keyword evidence="1" id="KW-0540">Nuclease</keyword>
<keyword evidence="3 16" id="KW-0547">Nucleotide-binding</keyword>
<dbReference type="Pfam" id="PF00580">
    <property type="entry name" value="UvrD-helicase"/>
    <property type="match status" value="1"/>
</dbReference>
<evidence type="ECO:0000256" key="8">
    <source>
        <dbReference type="ARBA" id="ARBA00022840"/>
    </source>
</evidence>
<feature type="domain" description="UvrD-like helicase ATP-binding" evidence="18">
    <location>
        <begin position="3"/>
        <end position="452"/>
    </location>
</feature>
<dbReference type="Gene3D" id="3.40.50.300">
    <property type="entry name" value="P-loop containing nucleotide triphosphate hydrolases"/>
    <property type="match status" value="2"/>
</dbReference>
<dbReference type="InterPro" id="IPR011604">
    <property type="entry name" value="PDDEXK-like_dom_sf"/>
</dbReference>
<dbReference type="GO" id="GO:0046872">
    <property type="term" value="F:metal ion binding"/>
    <property type="evidence" value="ECO:0007669"/>
    <property type="project" value="UniProtKB-KW"/>
</dbReference>
<dbReference type="InterPro" id="IPR000212">
    <property type="entry name" value="DNA_helicase_UvrD/REP"/>
</dbReference>
<keyword evidence="5 16" id="KW-0378">Hydrolase</keyword>
<dbReference type="GO" id="GO:0008854">
    <property type="term" value="F:exodeoxyribonuclease V activity"/>
    <property type="evidence" value="ECO:0007669"/>
    <property type="project" value="InterPro"/>
</dbReference>
<feature type="domain" description="UvrD-like helicase C-terminal" evidence="19">
    <location>
        <begin position="482"/>
        <end position="739"/>
    </location>
</feature>
<evidence type="ECO:0000259" key="19">
    <source>
        <dbReference type="PROSITE" id="PS51217"/>
    </source>
</evidence>
<dbReference type="Proteomes" id="UP000264071">
    <property type="component" value="Unassembled WGS sequence"/>
</dbReference>
<evidence type="ECO:0000256" key="5">
    <source>
        <dbReference type="ARBA" id="ARBA00022801"/>
    </source>
</evidence>
<dbReference type="InterPro" id="IPR014017">
    <property type="entry name" value="DNA_helicase_UvrD-like_C"/>
</dbReference>
<keyword evidence="11" id="KW-0234">DNA repair</keyword>
<dbReference type="GO" id="GO:0005524">
    <property type="term" value="F:ATP binding"/>
    <property type="evidence" value="ECO:0007669"/>
    <property type="project" value="UniProtKB-UniRule"/>
</dbReference>
<evidence type="ECO:0000256" key="3">
    <source>
        <dbReference type="ARBA" id="ARBA00022741"/>
    </source>
</evidence>
<keyword evidence="8 16" id="KW-0067">ATP-binding</keyword>
<dbReference type="CDD" id="cd22352">
    <property type="entry name" value="RecB_C-like"/>
    <property type="match status" value="1"/>
</dbReference>
<evidence type="ECO:0000256" key="7">
    <source>
        <dbReference type="ARBA" id="ARBA00022839"/>
    </source>
</evidence>
<organism evidence="20 21">
    <name type="scientific">Gemmatimonas aurantiaca</name>
    <dbReference type="NCBI Taxonomy" id="173480"/>
    <lineage>
        <taxon>Bacteria</taxon>
        <taxon>Pseudomonadati</taxon>
        <taxon>Gemmatimonadota</taxon>
        <taxon>Gemmatimonadia</taxon>
        <taxon>Gemmatimonadales</taxon>
        <taxon>Gemmatimonadaceae</taxon>
        <taxon>Gemmatimonas</taxon>
    </lineage>
</organism>
<comment type="catalytic activity">
    <reaction evidence="13">
        <text>Couples ATP hydrolysis with the unwinding of duplex DNA by translocating in the 3'-5' direction.</text>
        <dbReference type="EC" id="5.6.2.4"/>
    </reaction>
</comment>
<dbReference type="PROSITE" id="PS51198">
    <property type="entry name" value="UVRD_HELICASE_ATP_BIND"/>
    <property type="match status" value="1"/>
</dbReference>
<evidence type="ECO:0000256" key="15">
    <source>
        <dbReference type="ARBA" id="ARBA00048988"/>
    </source>
</evidence>
<name>A0A3D4VAJ9_9BACT</name>
<dbReference type="AlphaFoldDB" id="A0A3D4VAJ9"/>
<dbReference type="Pfam" id="PF13361">
    <property type="entry name" value="UvrD_C"/>
    <property type="match status" value="1"/>
</dbReference>
<dbReference type="InterPro" id="IPR038726">
    <property type="entry name" value="PDDEXK_AddAB-type"/>
</dbReference>
<evidence type="ECO:0000256" key="16">
    <source>
        <dbReference type="PROSITE-ProRule" id="PRU00560"/>
    </source>
</evidence>
<evidence type="ECO:0000256" key="1">
    <source>
        <dbReference type="ARBA" id="ARBA00022722"/>
    </source>
</evidence>
<sequence>MSRAAGPFDVARSPFPPGISLIEASAGTGKTFNIAMSVVRLLLEQDAAGQPIVSGLGGILVVTFTNAATEELVTRVRRMLQLAHEVWSGALYAKSNSEIEILRELANGREPWAATRAQEALRALDALAVFTIHGFCKRVLDEFALESGAPFSMELLDDPTPLIEEAMFDWWRRTFYIDPALAAWAVHRQWSPLSFVQDYAMWRRWPDAVLDPMIRLSEARSVLTTVAKRMLDVWSPDSLRGTAAAVKWNKGAVLATEDGLASLDALIQEARAGSLAAMQGLAGALNIDALQAKANKVGKQNRATADGIADWPIAVAATALAAAIQQLVLAVRADCLQDVDDRVRTLKRERSLMGFDDLLGQLHAVLAAQGSEGLLARAIRQQFQAALIDEFQDTDSHQFHVFRIAFAGQPLFLIGDPKQAIYAFRGADVRAYLEAARQASHRYSLEFNFRSTPPMVQAVNALFSRSTAPFVEPEIAFHPATARNFDPNPKGVAGSHGLHWLFVPPDTRNGNSVPTPIGQARTLLFRACASRIASYIKQEVPPGRIAVLVRKGFEGVEMVQVLAEAGVRSVVSGLGDVMQSLEMAELQRVLEAIAVPRDPSRVRAALATTLWGATHEDLVRLASPEGEREWEEILTEVASLRELWATQGTLQLLERLFESRAVVSRYLTYTDGDRRLTNLRHAQELLHGAAEQDALSIEGTLRWLDAARREPAETRGVRELRLESDDDAVQIVTVHRSKGLEYDLVFCPTLWGVRRVEPDAPVLVHEQGRVVYDHGSPRLAERTAQAERERLAEDCRLVYVALTRARFRTYVAWGPIGNAPNGSEQSALSWLLFDGAAAPDRDGPAAVADQLRAAPDAWQGMLRSLVDAHPSLMALDMVDTWQPIAPVAAAPQAPPLTGHARQLPSVPSLRERFSTFSIASFTSLTAGVYESLRAEMSEQVARDRDAQPDATPVTTVTNDPHDFRTFPAGAVPGTVLHAIFEHAHFDGSPAAWQEIADRELLVLGFDEDEHELRTASTVRMMQRLLQAPLPGLGFALAAVPASRTRREWQFLLPLASADHVMTRQALAAVFAQHGGAHGAAYADQLRRLSFNRLHGYLTGFVDLLFEHEGRWYVVDWKSNQLGADNGAYKSSALQTVMDDHHYTLQYHLYLVAAHRFLAQRVPDYDYDTHIGGAAYAFLRGFADASVDGTGWFVHRPPAALIRALSAALGA</sequence>
<dbReference type="InterPro" id="IPR004586">
    <property type="entry name" value="RecB"/>
</dbReference>
<evidence type="ECO:0000313" key="20">
    <source>
        <dbReference type="EMBL" id="HCT57772.1"/>
    </source>
</evidence>
<keyword evidence="4" id="KW-0227">DNA damage</keyword>
<dbReference type="GO" id="GO:0003677">
    <property type="term" value="F:DNA binding"/>
    <property type="evidence" value="ECO:0007669"/>
    <property type="project" value="UniProtKB-KW"/>
</dbReference>
<dbReference type="Pfam" id="PF12705">
    <property type="entry name" value="PDDEXK_1"/>
    <property type="match status" value="1"/>
</dbReference>
<protein>
    <recommendedName>
        <fullName evidence="14">DNA 3'-5' helicase</fullName>
        <ecNumber evidence="14">5.6.2.4</ecNumber>
    </recommendedName>
</protein>
<dbReference type="Gene3D" id="1.10.486.10">
    <property type="entry name" value="PCRA, domain 4"/>
    <property type="match status" value="1"/>
</dbReference>
<evidence type="ECO:0000256" key="4">
    <source>
        <dbReference type="ARBA" id="ARBA00022763"/>
    </source>
</evidence>
<dbReference type="GO" id="GO:0043138">
    <property type="term" value="F:3'-5' DNA helicase activity"/>
    <property type="evidence" value="ECO:0007669"/>
    <property type="project" value="UniProtKB-EC"/>
</dbReference>
<dbReference type="InterPro" id="IPR027417">
    <property type="entry name" value="P-loop_NTPase"/>
</dbReference>
<dbReference type="OMA" id="EFSDIAH"/>
<dbReference type="EMBL" id="DPIY01000010">
    <property type="protein sequence ID" value="HCT57772.1"/>
    <property type="molecule type" value="Genomic_DNA"/>
</dbReference>
<keyword evidence="2" id="KW-0479">Metal-binding</keyword>
<evidence type="ECO:0000256" key="17">
    <source>
        <dbReference type="SAM" id="MobiDB-lite"/>
    </source>
</evidence>
<keyword evidence="7" id="KW-0269">Exonuclease</keyword>
<proteinExistence type="inferred from homology"/>
<dbReference type="HAMAP" id="MF_01485">
    <property type="entry name" value="RecB"/>
    <property type="match status" value="1"/>
</dbReference>
<dbReference type="PANTHER" id="PTHR11070:SF23">
    <property type="entry name" value="RECBCD ENZYME SUBUNIT RECB"/>
    <property type="match status" value="1"/>
</dbReference>
<feature type="region of interest" description="Disordered" evidence="17">
    <location>
        <begin position="941"/>
        <end position="961"/>
    </location>
</feature>
<evidence type="ECO:0000256" key="9">
    <source>
        <dbReference type="ARBA" id="ARBA00022842"/>
    </source>
</evidence>
<evidence type="ECO:0000256" key="10">
    <source>
        <dbReference type="ARBA" id="ARBA00023125"/>
    </source>
</evidence>
<keyword evidence="9" id="KW-0460">Magnesium</keyword>
<dbReference type="InterPro" id="IPR014016">
    <property type="entry name" value="UvrD-like_ATP-bd"/>
</dbReference>
<comment type="catalytic activity">
    <reaction evidence="15">
        <text>ATP + H2O = ADP + phosphate + H(+)</text>
        <dbReference type="Rhea" id="RHEA:13065"/>
        <dbReference type="ChEBI" id="CHEBI:15377"/>
        <dbReference type="ChEBI" id="CHEBI:15378"/>
        <dbReference type="ChEBI" id="CHEBI:30616"/>
        <dbReference type="ChEBI" id="CHEBI:43474"/>
        <dbReference type="ChEBI" id="CHEBI:456216"/>
        <dbReference type="EC" id="5.6.2.4"/>
    </reaction>
</comment>
<evidence type="ECO:0000256" key="2">
    <source>
        <dbReference type="ARBA" id="ARBA00022723"/>
    </source>
</evidence>
<keyword evidence="6 16" id="KW-0347">Helicase</keyword>
<dbReference type="Gene3D" id="1.10.3170.10">
    <property type="entry name" value="Recbcd, chain B, domain 2"/>
    <property type="match status" value="1"/>
</dbReference>
<evidence type="ECO:0000313" key="21">
    <source>
        <dbReference type="Proteomes" id="UP000264071"/>
    </source>
</evidence>
<evidence type="ECO:0000259" key="18">
    <source>
        <dbReference type="PROSITE" id="PS51198"/>
    </source>
</evidence>
<evidence type="ECO:0000256" key="11">
    <source>
        <dbReference type="ARBA" id="ARBA00023204"/>
    </source>
</evidence>
<evidence type="ECO:0000256" key="13">
    <source>
        <dbReference type="ARBA" id="ARBA00034617"/>
    </source>
</evidence>
<dbReference type="EC" id="5.6.2.4" evidence="14"/>
<dbReference type="GO" id="GO:0005829">
    <property type="term" value="C:cytosol"/>
    <property type="evidence" value="ECO:0007669"/>
    <property type="project" value="TreeGrafter"/>
</dbReference>
<reference evidence="20 21" key="1">
    <citation type="journal article" date="2018" name="Nat. Biotechnol.">
        <title>A standardized bacterial taxonomy based on genome phylogeny substantially revises the tree of life.</title>
        <authorList>
            <person name="Parks D.H."/>
            <person name="Chuvochina M."/>
            <person name="Waite D.W."/>
            <person name="Rinke C."/>
            <person name="Skarshewski A."/>
            <person name="Chaumeil P.A."/>
            <person name="Hugenholtz P."/>
        </authorList>
    </citation>
    <scope>NUCLEOTIDE SEQUENCE [LARGE SCALE GENOMIC DNA]</scope>
    <source>
        <strain evidence="20">UBA8844</strain>
    </source>
</reference>
<gene>
    <name evidence="20" type="primary">recB</name>
    <name evidence="20" type="ORF">DGD08_11280</name>
</gene>
<dbReference type="NCBIfam" id="TIGR00609">
    <property type="entry name" value="recB"/>
    <property type="match status" value="1"/>
</dbReference>
<accession>A0A3D4VAJ9</accession>
<dbReference type="Gene3D" id="3.90.320.10">
    <property type="match status" value="1"/>
</dbReference>
<evidence type="ECO:0000256" key="14">
    <source>
        <dbReference type="ARBA" id="ARBA00034808"/>
    </source>
</evidence>
<evidence type="ECO:0000256" key="12">
    <source>
        <dbReference type="ARBA" id="ARBA00023235"/>
    </source>
</evidence>